<evidence type="ECO:0000256" key="2">
    <source>
        <dbReference type="ARBA" id="ARBA00022694"/>
    </source>
</evidence>
<dbReference type="EMBL" id="BAAAFG010000014">
    <property type="protein sequence ID" value="GAA0872365.1"/>
    <property type="molecule type" value="Genomic_DNA"/>
</dbReference>
<comment type="catalytic activity">
    <reaction evidence="4">
        <text>uridine(38/39/40) in tRNA = pseudouridine(38/39/40) in tRNA</text>
        <dbReference type="Rhea" id="RHEA:22376"/>
        <dbReference type="Rhea" id="RHEA-COMP:10085"/>
        <dbReference type="Rhea" id="RHEA-COMP:10087"/>
        <dbReference type="ChEBI" id="CHEBI:65314"/>
        <dbReference type="ChEBI" id="CHEBI:65315"/>
        <dbReference type="EC" id="5.4.99.12"/>
    </reaction>
</comment>
<keyword evidence="7" id="KW-1185">Reference proteome</keyword>
<dbReference type="Pfam" id="PF01416">
    <property type="entry name" value="PseudoU_synth_1"/>
    <property type="match status" value="1"/>
</dbReference>
<gene>
    <name evidence="6" type="primary">truA_1</name>
    <name evidence="6" type="ORF">GCM10009117_15120</name>
</gene>
<evidence type="ECO:0000259" key="5">
    <source>
        <dbReference type="Pfam" id="PF01416"/>
    </source>
</evidence>
<evidence type="ECO:0000256" key="3">
    <source>
        <dbReference type="ARBA" id="ARBA00023235"/>
    </source>
</evidence>
<dbReference type="InterPro" id="IPR020095">
    <property type="entry name" value="PsdUridine_synth_TruA_C"/>
</dbReference>
<reference evidence="6 7" key="1">
    <citation type="journal article" date="2019" name="Int. J. Syst. Evol. Microbiol.">
        <title>The Global Catalogue of Microorganisms (GCM) 10K type strain sequencing project: providing services to taxonomists for standard genome sequencing and annotation.</title>
        <authorList>
            <consortium name="The Broad Institute Genomics Platform"/>
            <consortium name="The Broad Institute Genome Sequencing Center for Infectious Disease"/>
            <person name="Wu L."/>
            <person name="Ma J."/>
        </authorList>
    </citation>
    <scope>NUCLEOTIDE SEQUENCE [LARGE SCALE GENOMIC DNA]</scope>
    <source>
        <strain evidence="6 7">JCM 16082</strain>
    </source>
</reference>
<evidence type="ECO:0000313" key="6">
    <source>
        <dbReference type="EMBL" id="GAA0872365.1"/>
    </source>
</evidence>
<dbReference type="SUPFAM" id="SSF55120">
    <property type="entry name" value="Pseudouridine synthase"/>
    <property type="match status" value="1"/>
</dbReference>
<dbReference type="InterPro" id="IPR020103">
    <property type="entry name" value="PsdUridine_synth_cat_dom_sf"/>
</dbReference>
<evidence type="ECO:0000256" key="1">
    <source>
        <dbReference type="ARBA" id="ARBA00009375"/>
    </source>
</evidence>
<dbReference type="PANTHER" id="PTHR11142">
    <property type="entry name" value="PSEUDOURIDYLATE SYNTHASE"/>
    <property type="match status" value="1"/>
</dbReference>
<evidence type="ECO:0000313" key="7">
    <source>
        <dbReference type="Proteomes" id="UP001500507"/>
    </source>
</evidence>
<dbReference type="InterPro" id="IPR001406">
    <property type="entry name" value="PsdUridine_synth_TruA"/>
</dbReference>
<comment type="similarity">
    <text evidence="1 4">Belongs to the tRNA pseudouridine synthase TruA family.</text>
</comment>
<dbReference type="PANTHER" id="PTHR11142:SF0">
    <property type="entry name" value="TRNA PSEUDOURIDINE SYNTHASE-LIKE 1"/>
    <property type="match status" value="1"/>
</dbReference>
<feature type="domain" description="Pseudouridine synthase I TruA alpha/beta" evidence="5">
    <location>
        <begin position="116"/>
        <end position="226"/>
    </location>
</feature>
<organism evidence="6 7">
    <name type="scientific">Gangjinia marincola</name>
    <dbReference type="NCBI Taxonomy" id="578463"/>
    <lineage>
        <taxon>Bacteria</taxon>
        <taxon>Pseudomonadati</taxon>
        <taxon>Bacteroidota</taxon>
        <taxon>Flavobacteriia</taxon>
        <taxon>Flavobacteriales</taxon>
        <taxon>Flavobacteriaceae</taxon>
        <taxon>Gangjinia</taxon>
    </lineage>
</organism>
<name>A0ABN1MGY9_9FLAO</name>
<dbReference type="InterPro" id="IPR020094">
    <property type="entry name" value="TruA/RsuA/RluB/E/F_N"/>
</dbReference>
<dbReference type="EC" id="5.4.99.12" evidence="4"/>
<evidence type="ECO:0000256" key="4">
    <source>
        <dbReference type="RuleBase" id="RU003792"/>
    </source>
</evidence>
<dbReference type="Proteomes" id="UP001500507">
    <property type="component" value="Unassembled WGS sequence"/>
</dbReference>
<keyword evidence="3 4" id="KW-0413">Isomerase</keyword>
<dbReference type="Gene3D" id="3.30.70.660">
    <property type="entry name" value="Pseudouridine synthase I, catalytic domain, C-terminal subdomain"/>
    <property type="match status" value="1"/>
</dbReference>
<keyword evidence="2 4" id="KW-0819">tRNA processing</keyword>
<sequence>MLTRTLNYVLGDVKFKVLASGRTDAKVSVNQTYIELFVDEVELDLETFFPVFNLNLPQDIRALDIVNTTADFNIIQHPKEKEYCYLFAHGGKSHPFSAPLLMTNPLPLDIIMMKKAAKLFEGTHDFKHYTYKPNPETNTTSTINECELISNTTYKANFFPEKTYMLRVVGSGFKRHQIRLMMGALLELGEGKVDLYFIEQSLQAKEGFGITRIAPASGLILQRVEFSI</sequence>
<comment type="caution">
    <text evidence="6">The sequence shown here is derived from an EMBL/GenBank/DDBJ whole genome shotgun (WGS) entry which is preliminary data.</text>
</comment>
<proteinExistence type="inferred from homology"/>
<protein>
    <recommendedName>
        <fullName evidence="4">tRNA pseudouridine synthase</fullName>
        <ecNumber evidence="4">5.4.99.12</ecNumber>
    </recommendedName>
</protein>
<dbReference type="InterPro" id="IPR020097">
    <property type="entry name" value="PsdUridine_synth_TruA_a/b_dom"/>
</dbReference>
<accession>A0ABN1MGY9</accession>
<dbReference type="Gene3D" id="3.30.70.580">
    <property type="entry name" value="Pseudouridine synthase I, catalytic domain, N-terminal subdomain"/>
    <property type="match status" value="1"/>
</dbReference>